<dbReference type="Pfam" id="PF05746">
    <property type="entry name" value="DALR_1"/>
    <property type="match status" value="1"/>
</dbReference>
<dbReference type="CDD" id="cd00671">
    <property type="entry name" value="ArgRS_core"/>
    <property type="match status" value="1"/>
</dbReference>
<feature type="domain" description="DALR anticodon binding" evidence="10">
    <location>
        <begin position="394"/>
        <end position="508"/>
    </location>
</feature>
<dbReference type="InterPro" id="IPR008909">
    <property type="entry name" value="DALR_anticod-bd"/>
</dbReference>
<keyword evidence="2 8" id="KW-0436">Ligase</keyword>
<dbReference type="Gene3D" id="3.30.1360.70">
    <property type="entry name" value="Arginyl tRNA synthetase N-terminal domain"/>
    <property type="match status" value="1"/>
</dbReference>
<evidence type="ECO:0000256" key="4">
    <source>
        <dbReference type="ARBA" id="ARBA00022840"/>
    </source>
</evidence>
<dbReference type="InterPro" id="IPR014729">
    <property type="entry name" value="Rossmann-like_a/b/a_fold"/>
</dbReference>
<evidence type="ECO:0000256" key="6">
    <source>
        <dbReference type="ARBA" id="ARBA00023146"/>
    </source>
</evidence>
<dbReference type="SUPFAM" id="SSF52374">
    <property type="entry name" value="Nucleotidylyl transferase"/>
    <property type="match status" value="1"/>
</dbReference>
<dbReference type="Gene3D" id="3.40.50.620">
    <property type="entry name" value="HUPs"/>
    <property type="match status" value="1"/>
</dbReference>
<dbReference type="SUPFAM" id="SSF55190">
    <property type="entry name" value="Arginyl-tRNA synthetase (ArgRS), N-terminal 'additional' domain"/>
    <property type="match status" value="1"/>
</dbReference>
<evidence type="ECO:0000256" key="7">
    <source>
        <dbReference type="ARBA" id="ARBA00049339"/>
    </source>
</evidence>
<dbReference type="Pfam" id="PF03485">
    <property type="entry name" value="Arg_tRNA_synt_N"/>
    <property type="match status" value="1"/>
</dbReference>
<dbReference type="InterPro" id="IPR036695">
    <property type="entry name" value="Arg-tRNA-synth_N_sf"/>
</dbReference>
<sequence>MVSEIQKQIRKALKAAFDIEVAASEKEDFGHYTTNVAFKLAKDLKKSPMEIAKEIESKVKSQKSTVFSKVEALPPGFVNFWLSPKLLQEELKTILKQKNKYGKSKVQSPKSKVNIEFVSANPTGPLTMANGRGGFYGDVLANVLEKAGQKVVREYYVNDAGNQVKLLGESILAAQGKMPQRDEYYKGAYIKKLKGKSAAQAVDVLLKEIKSSLKKAGIIHDVWFSEEKNLRENKALEKVLELFRKNGLTHKKDGAEWLGDNVVIKSDGQPTYFLADLAYHYDKFIKRKFDIAIDIWGADHHGYIARMKNGVQALGVDPDKLKIIIMQMVRLMSGGKEVRMSKRTGEFVTLDELIQEVGLDAVRFFFLMHAPETHMDFDMDLAKERSQKNPVYYAQYAYVRTANILVESGKWKVKSDLSLLKSDSEIKLMLELVKFPDVLAQTAEDYQVHRLAKYATELARALHNFYEKERVVGVGGDTEKVRLALVSATKTVFENLFDILEISKPKRM</sequence>
<reference evidence="12 13" key="1">
    <citation type="journal article" date="2016" name="Nat. Commun.">
        <title>Thousands of microbial genomes shed light on interconnected biogeochemical processes in an aquifer system.</title>
        <authorList>
            <person name="Anantharaman K."/>
            <person name="Brown C.T."/>
            <person name="Hug L.A."/>
            <person name="Sharon I."/>
            <person name="Castelle C.J."/>
            <person name="Probst A.J."/>
            <person name="Thomas B.C."/>
            <person name="Singh A."/>
            <person name="Wilkins M.J."/>
            <person name="Karaoz U."/>
            <person name="Brodie E.L."/>
            <person name="Williams K.H."/>
            <person name="Hubbard S.S."/>
            <person name="Banfield J.F."/>
        </authorList>
    </citation>
    <scope>NUCLEOTIDE SEQUENCE [LARGE SCALE GENOMIC DNA]</scope>
</reference>
<dbReference type="SUPFAM" id="SSF47323">
    <property type="entry name" value="Anticodon-binding domain of a subclass of class I aminoacyl-tRNA synthetases"/>
    <property type="match status" value="1"/>
</dbReference>
<comment type="subcellular location">
    <subcellularLocation>
        <location evidence="8">Cytoplasm</location>
    </subcellularLocation>
</comment>
<evidence type="ECO:0000313" key="12">
    <source>
        <dbReference type="EMBL" id="OHB04816.1"/>
    </source>
</evidence>
<evidence type="ECO:0000313" key="13">
    <source>
        <dbReference type="Proteomes" id="UP000177722"/>
    </source>
</evidence>
<feature type="short sequence motif" description="'HIGH' region" evidence="8">
    <location>
        <begin position="120"/>
        <end position="130"/>
    </location>
</feature>
<dbReference type="InterPro" id="IPR009080">
    <property type="entry name" value="tRNAsynth_Ia_anticodon-bd"/>
</dbReference>
<keyword evidence="5 8" id="KW-0648">Protein biosynthesis</keyword>
<dbReference type="InterPro" id="IPR005148">
    <property type="entry name" value="Arg-tRNA-synth_N"/>
</dbReference>
<evidence type="ECO:0000256" key="3">
    <source>
        <dbReference type="ARBA" id="ARBA00022741"/>
    </source>
</evidence>
<evidence type="ECO:0000256" key="1">
    <source>
        <dbReference type="ARBA" id="ARBA00005594"/>
    </source>
</evidence>
<keyword evidence="4 8" id="KW-0067">ATP-binding</keyword>
<dbReference type="Gene3D" id="1.10.730.10">
    <property type="entry name" value="Isoleucyl-tRNA Synthetase, Domain 1"/>
    <property type="match status" value="1"/>
</dbReference>
<evidence type="ECO:0000259" key="10">
    <source>
        <dbReference type="SMART" id="SM00836"/>
    </source>
</evidence>
<protein>
    <recommendedName>
        <fullName evidence="8">Arginine--tRNA ligase</fullName>
        <ecNumber evidence="8">6.1.1.19</ecNumber>
    </recommendedName>
    <alternativeName>
        <fullName evidence="8">Arginyl-tRNA synthetase</fullName>
        <shortName evidence="8">ArgRS</shortName>
    </alternativeName>
</protein>
<keyword evidence="6 8" id="KW-0030">Aminoacyl-tRNA synthetase</keyword>
<comment type="subunit">
    <text evidence="8">Monomer.</text>
</comment>
<evidence type="ECO:0000256" key="8">
    <source>
        <dbReference type="HAMAP-Rule" id="MF_00123"/>
    </source>
</evidence>
<dbReference type="HAMAP" id="MF_00123">
    <property type="entry name" value="Arg_tRNA_synth"/>
    <property type="match status" value="1"/>
</dbReference>
<dbReference type="PRINTS" id="PR01038">
    <property type="entry name" value="TRNASYNTHARG"/>
</dbReference>
<dbReference type="GO" id="GO:0005737">
    <property type="term" value="C:cytoplasm"/>
    <property type="evidence" value="ECO:0007669"/>
    <property type="project" value="UniProtKB-SubCell"/>
</dbReference>
<dbReference type="EMBL" id="MHWF01000033">
    <property type="protein sequence ID" value="OHB04816.1"/>
    <property type="molecule type" value="Genomic_DNA"/>
</dbReference>
<comment type="catalytic activity">
    <reaction evidence="7 8">
        <text>tRNA(Arg) + L-arginine + ATP = L-arginyl-tRNA(Arg) + AMP + diphosphate</text>
        <dbReference type="Rhea" id="RHEA:20301"/>
        <dbReference type="Rhea" id="RHEA-COMP:9658"/>
        <dbReference type="Rhea" id="RHEA-COMP:9673"/>
        <dbReference type="ChEBI" id="CHEBI:30616"/>
        <dbReference type="ChEBI" id="CHEBI:32682"/>
        <dbReference type="ChEBI" id="CHEBI:33019"/>
        <dbReference type="ChEBI" id="CHEBI:78442"/>
        <dbReference type="ChEBI" id="CHEBI:78513"/>
        <dbReference type="ChEBI" id="CHEBI:456215"/>
        <dbReference type="EC" id="6.1.1.19"/>
    </reaction>
</comment>
<comment type="caution">
    <text evidence="12">The sequence shown here is derived from an EMBL/GenBank/DDBJ whole genome shotgun (WGS) entry which is preliminary data.</text>
</comment>
<dbReference type="GO" id="GO:0006420">
    <property type="term" value="P:arginyl-tRNA aminoacylation"/>
    <property type="evidence" value="ECO:0007669"/>
    <property type="project" value="UniProtKB-UniRule"/>
</dbReference>
<dbReference type="InterPro" id="IPR035684">
    <property type="entry name" value="ArgRS_core"/>
</dbReference>
<accession>A0A1G2U5P1</accession>
<dbReference type="EC" id="6.1.1.19" evidence="8"/>
<dbReference type="PANTHER" id="PTHR11956:SF5">
    <property type="entry name" value="ARGININE--TRNA LIGASE, CYTOPLASMIC"/>
    <property type="match status" value="1"/>
</dbReference>
<dbReference type="InterPro" id="IPR001278">
    <property type="entry name" value="Arg-tRNA-ligase"/>
</dbReference>
<feature type="domain" description="Arginyl tRNA synthetase N-terminal" evidence="11">
    <location>
        <begin position="3"/>
        <end position="82"/>
    </location>
</feature>
<dbReference type="SMART" id="SM01016">
    <property type="entry name" value="Arg_tRNA_synt_N"/>
    <property type="match status" value="1"/>
</dbReference>
<evidence type="ECO:0000259" key="11">
    <source>
        <dbReference type="SMART" id="SM01016"/>
    </source>
</evidence>
<dbReference type="GO" id="GO:0004814">
    <property type="term" value="F:arginine-tRNA ligase activity"/>
    <property type="evidence" value="ECO:0007669"/>
    <property type="project" value="UniProtKB-UniRule"/>
</dbReference>
<dbReference type="SMART" id="SM00836">
    <property type="entry name" value="DALR_1"/>
    <property type="match status" value="1"/>
</dbReference>
<keyword evidence="3 8" id="KW-0547">Nucleotide-binding</keyword>
<proteinExistence type="inferred from homology"/>
<dbReference type="Pfam" id="PF00750">
    <property type="entry name" value="tRNA-synt_1d"/>
    <property type="match status" value="2"/>
</dbReference>
<gene>
    <name evidence="8" type="primary">argS</name>
    <name evidence="12" type="ORF">A3B16_01265</name>
</gene>
<comment type="similarity">
    <text evidence="1 8 9">Belongs to the class-I aminoacyl-tRNA synthetase family.</text>
</comment>
<dbReference type="PANTHER" id="PTHR11956">
    <property type="entry name" value="ARGINYL-TRNA SYNTHETASE"/>
    <property type="match status" value="1"/>
</dbReference>
<dbReference type="Proteomes" id="UP000177722">
    <property type="component" value="Unassembled WGS sequence"/>
</dbReference>
<dbReference type="GO" id="GO:0005524">
    <property type="term" value="F:ATP binding"/>
    <property type="evidence" value="ECO:0007669"/>
    <property type="project" value="UniProtKB-UniRule"/>
</dbReference>
<dbReference type="AlphaFoldDB" id="A0A1G2U5P1"/>
<organism evidence="12 13">
    <name type="scientific">Candidatus Zambryskibacteria bacterium RIFCSPLOWO2_01_FULL_45_43</name>
    <dbReference type="NCBI Taxonomy" id="1802762"/>
    <lineage>
        <taxon>Bacteria</taxon>
        <taxon>Candidatus Zambryskiibacteriota</taxon>
    </lineage>
</organism>
<keyword evidence="8" id="KW-0963">Cytoplasm</keyword>
<evidence type="ECO:0000256" key="9">
    <source>
        <dbReference type="RuleBase" id="RU363038"/>
    </source>
</evidence>
<evidence type="ECO:0000256" key="5">
    <source>
        <dbReference type="ARBA" id="ARBA00022917"/>
    </source>
</evidence>
<evidence type="ECO:0000256" key="2">
    <source>
        <dbReference type="ARBA" id="ARBA00022598"/>
    </source>
</evidence>
<name>A0A1G2U5P1_9BACT</name>